<reference evidence="1" key="1">
    <citation type="submission" date="2023-04" db="EMBL/GenBank/DDBJ databases">
        <title>Draft Genome sequencing of Naganishia species isolated from polar environments using Oxford Nanopore Technology.</title>
        <authorList>
            <person name="Leo P."/>
            <person name="Venkateswaran K."/>
        </authorList>
    </citation>
    <scope>NUCLEOTIDE SEQUENCE</scope>
    <source>
        <strain evidence="1">MNA-CCFEE 5262</strain>
    </source>
</reference>
<comment type="caution">
    <text evidence="1">The sequence shown here is derived from an EMBL/GenBank/DDBJ whole genome shotgun (WGS) entry which is preliminary data.</text>
</comment>
<dbReference type="EMBL" id="JASBWS010000102">
    <property type="protein sequence ID" value="KAJ9097518.1"/>
    <property type="molecule type" value="Genomic_DNA"/>
</dbReference>
<accession>A0ACC2VEN7</accession>
<evidence type="ECO:0000313" key="1">
    <source>
        <dbReference type="EMBL" id="KAJ9097518.1"/>
    </source>
</evidence>
<dbReference type="Proteomes" id="UP001230649">
    <property type="component" value="Unassembled WGS sequence"/>
</dbReference>
<evidence type="ECO:0000313" key="2">
    <source>
        <dbReference type="Proteomes" id="UP001230649"/>
    </source>
</evidence>
<protein>
    <submittedName>
        <fullName evidence="1">Uncharacterized protein</fullName>
    </submittedName>
</protein>
<name>A0ACC2VEN7_9TREE</name>
<organism evidence="1 2">
    <name type="scientific">Naganishia adeliensis</name>
    <dbReference type="NCBI Taxonomy" id="92952"/>
    <lineage>
        <taxon>Eukaryota</taxon>
        <taxon>Fungi</taxon>
        <taxon>Dikarya</taxon>
        <taxon>Basidiomycota</taxon>
        <taxon>Agaricomycotina</taxon>
        <taxon>Tremellomycetes</taxon>
        <taxon>Filobasidiales</taxon>
        <taxon>Filobasidiaceae</taxon>
        <taxon>Naganishia</taxon>
    </lineage>
</organism>
<keyword evidence="2" id="KW-1185">Reference proteome</keyword>
<sequence>MGSPDGKGDSPTPPLQRQFDYSLQSRSKQPASPQIATKFIKASEMAKSAPSQSPLRKGYVVINKDNQENAPPAAEHGHEQKTLYRPKSKLRLRLKLTPPHPADAKVETTPAKPSLKVRLLSSSNRNNEQPARKPSHQQQTSISTIRAHSPPLFYSSNAANAAASPDAVAKALSNNFVNYFPTHFKSGSPRSDVANDDQVIMDREREEREKRTAEWYPPAKAILRSRSAWNLRLDEGKATKSGVISEGRFESDFDGRTSVESGEITNDRAQEFKTRGQETISTAASSTLVPEVDSNPYLQGGFAVSESSFASQTPYDLSQNESLRSGTPQPYDALAMITTEHPNNSSTSTVNLALTDSEHSSSRSSTPDGPEALKSKEDDITQKQVSPASAASSSPFELDKSMRKRIESPGDWTDTSTSSALRSPDESFAWSGILTPQKSKGLRQQAKGADGTQSTDEGESTSAKSAFLSPYTHGNPIAMDAVNAWSPSKAFAYTDRADGVAESVLDSKSDLITMEGEEVLNDSYETEMSGDTSALAEQMDGRSQSEGASSHGHHSLAIRAEQADTSAQYAADGHVHGYHTQGIPNKEADISVDSAYTAPVYATPPKVERRKNPDVRRKERATKGEVSDDIFSVAIKLVHRSKQATTAARVRALWSEMKIVRTLKAEPHPNIIGFDSFIITPSYALIIMPFLAQLMPVSISEERAKGYFLQLTSALAYLHDNGVTHNDIKPSNIMLSCTNTPIFVDFGFAQKWDVNAVDTGANMLIGGLTTLTGHNASCHELFQSEISWGTPEYLDPQRAKGLKHDERASDVWALGVTFFEILIGRTPFEESEDEQFSTTEQLSVYHERTLQGKWLGDWSMSSHMKALLRSMIQPDPMERITAQEAHQHRALAIDVNTDMSTPPFVRTAASLPLEPKEKKQVPREKRDQKRSQALQAETGAKFIKSDNRTKVKQVEKAVEKGPTEARALAPLLHHDETKPSTRASPPSTKLNLTEYAKSIPVERQGASAELSNDAEVMGAAPASPVDIPVSAAVKVVLESASKQRDYLHEVKMAEQTVSTVRHQSPPQHAARDLRRPASTAALRNVDRSPLYDTHYVAEADGYDRTRYIAQAPGQTSGIAGDTQYLRHTRIASEGAIRLLDGALRKGEEIAGRARPKSQLGFARLGGRDEIRTQDTVDRNVHFQGESQCKAQMAIPQALQIQDELADLRNAATPADLDAKLDRIALWVEDVEQIVEEAKYALKAVQAERPPSRQLLRQLEVEQQIQEGHRPSIHMVRPPSAAGGRVQNLRRPSSSLHLRYGSNYELAPIVQTCDFKPTHLRRQRSDLPNFRSRANPDAEELCRQDYELRGYDEWPESHAKGDFAKKLKTYRSTGDLRRLADLRKKEHDKILEEIERNNRDTERWYRTEGRKAYLVQEQKKVHQESRLKSMFHSVKSIFKRRE</sequence>
<gene>
    <name evidence="1" type="ORF">QFC20_006175</name>
</gene>
<proteinExistence type="predicted"/>